<proteinExistence type="inferred from homology"/>
<dbReference type="SUPFAM" id="SSF58104">
    <property type="entry name" value="Methyl-accepting chemotaxis protein (MCP) signaling domain"/>
    <property type="match status" value="1"/>
</dbReference>
<feature type="domain" description="Methyl-accepting transducer" evidence="6">
    <location>
        <begin position="192"/>
        <end position="421"/>
    </location>
</feature>
<keyword evidence="3" id="KW-0807">Transducer</keyword>
<keyword evidence="5" id="KW-0812">Transmembrane</keyword>
<reference evidence="7 8" key="1">
    <citation type="submission" date="2016-10" db="EMBL/GenBank/DDBJ databases">
        <authorList>
            <person name="de Groot N.N."/>
        </authorList>
    </citation>
    <scope>NUCLEOTIDE SEQUENCE [LARGE SCALE GENOMIC DNA]</scope>
    <source>
        <strain evidence="7 8">DSM 22489</strain>
    </source>
</reference>
<dbReference type="Pfam" id="PF00015">
    <property type="entry name" value="MCPsignal"/>
    <property type="match status" value="1"/>
</dbReference>
<feature type="transmembrane region" description="Helical" evidence="5">
    <location>
        <begin position="76"/>
        <end position="95"/>
    </location>
</feature>
<evidence type="ECO:0000256" key="3">
    <source>
        <dbReference type="PROSITE-ProRule" id="PRU00284"/>
    </source>
</evidence>
<protein>
    <submittedName>
        <fullName evidence="7">Methyl-accepting chemotaxis protein</fullName>
    </submittedName>
</protein>
<comment type="similarity">
    <text evidence="2">Belongs to the methyl-accepting chemotaxis (MCP) protein family.</text>
</comment>
<dbReference type="PANTHER" id="PTHR43531:SF11">
    <property type="entry name" value="METHYL-ACCEPTING CHEMOTAXIS PROTEIN 3"/>
    <property type="match status" value="1"/>
</dbReference>
<dbReference type="AlphaFoldDB" id="A0A1H5SII2"/>
<dbReference type="Proteomes" id="UP000236728">
    <property type="component" value="Unassembled WGS sequence"/>
</dbReference>
<dbReference type="GO" id="GO:0006935">
    <property type="term" value="P:chemotaxis"/>
    <property type="evidence" value="ECO:0007669"/>
    <property type="project" value="UniProtKB-KW"/>
</dbReference>
<evidence type="ECO:0000256" key="2">
    <source>
        <dbReference type="ARBA" id="ARBA00029447"/>
    </source>
</evidence>
<feature type="transmembrane region" description="Helical" evidence="5">
    <location>
        <begin position="27"/>
        <end position="45"/>
    </location>
</feature>
<evidence type="ECO:0000256" key="1">
    <source>
        <dbReference type="ARBA" id="ARBA00022500"/>
    </source>
</evidence>
<dbReference type="PROSITE" id="PS50111">
    <property type="entry name" value="CHEMOTAXIS_TRANSDUC_2"/>
    <property type="match status" value="1"/>
</dbReference>
<dbReference type="GO" id="GO:0005886">
    <property type="term" value="C:plasma membrane"/>
    <property type="evidence" value="ECO:0007669"/>
    <property type="project" value="TreeGrafter"/>
</dbReference>
<keyword evidence="5" id="KW-1133">Transmembrane helix</keyword>
<dbReference type="PANTHER" id="PTHR43531">
    <property type="entry name" value="PROTEIN ICFG"/>
    <property type="match status" value="1"/>
</dbReference>
<evidence type="ECO:0000256" key="5">
    <source>
        <dbReference type="SAM" id="Phobius"/>
    </source>
</evidence>
<feature type="transmembrane region" description="Helical" evidence="5">
    <location>
        <begin position="151"/>
        <end position="172"/>
    </location>
</feature>
<evidence type="ECO:0000256" key="4">
    <source>
        <dbReference type="SAM" id="MobiDB-lite"/>
    </source>
</evidence>
<dbReference type="SMART" id="SM00283">
    <property type="entry name" value="MA"/>
    <property type="match status" value="1"/>
</dbReference>
<feature type="region of interest" description="Disordered" evidence="4">
    <location>
        <begin position="438"/>
        <end position="462"/>
    </location>
</feature>
<keyword evidence="5" id="KW-0472">Membrane</keyword>
<keyword evidence="8" id="KW-1185">Reference proteome</keyword>
<gene>
    <name evidence="7" type="ORF">SAMN05421819_0219</name>
</gene>
<evidence type="ECO:0000313" key="7">
    <source>
        <dbReference type="EMBL" id="SEF50429.1"/>
    </source>
</evidence>
<dbReference type="InterPro" id="IPR051310">
    <property type="entry name" value="MCP_chemotaxis"/>
</dbReference>
<name>A0A1H5SII2_9BACT</name>
<dbReference type="Gene3D" id="1.10.287.950">
    <property type="entry name" value="Methyl-accepting chemotaxis protein"/>
    <property type="match status" value="1"/>
</dbReference>
<keyword evidence="1" id="KW-0145">Chemotaxis</keyword>
<dbReference type="RefSeq" id="WP_103931187.1">
    <property type="nucleotide sequence ID" value="NZ_FNVA01000001.1"/>
</dbReference>
<evidence type="ECO:0000313" key="8">
    <source>
        <dbReference type="Proteomes" id="UP000236728"/>
    </source>
</evidence>
<accession>A0A1H5SII2</accession>
<dbReference type="GO" id="GO:0004888">
    <property type="term" value="F:transmembrane signaling receptor activity"/>
    <property type="evidence" value="ECO:0007669"/>
    <property type="project" value="TreeGrafter"/>
</dbReference>
<feature type="transmembrane region" description="Helical" evidence="5">
    <location>
        <begin position="52"/>
        <end position="70"/>
    </location>
</feature>
<evidence type="ECO:0000259" key="6">
    <source>
        <dbReference type="PROSITE" id="PS50111"/>
    </source>
</evidence>
<sequence length="462" mass="49003">MTSLSQNPLHQDTTNYEKAYIRKVSTLGFYFMAAHLPILLIVASIMHSSMTVVLGVMIVLLLGPGLAVFTNNTWEFGPVSLAVCSMGVCALAIHVAGGMIEAHFEIFALLALLVAFGRIKPVLVAAGIIAVHHVTFWLWLPDSVFNYKAGFSVVLLHAFYVVMETIPTVWLAMQFGRSLRAQGIVLEYLDTTATEVENATAQVEASSHALASSAQSEAASISEISSSAQIISTVSARNAESCNLAGSIASENEQRFDDANRLLDEMVSAMDTINASSKQISGIVKTTEQIAFQTNILALNAAVEAARAGETGLGFAVVAEEVRNLAQRSSEAAKQTAELIGVSILNATAGLAKVTHVTTAVRGITEQSTRLNSIIADIQTASREQVEGIRRVSSAVVNIESIAQTTASTAEENSAAAAQLKAQAQSLHHVVNQLTELGGGDSAMSESASSSKSYGYQPHYSR</sequence>
<organism evidence="7 8">
    <name type="scientific">Bryocella elongata</name>
    <dbReference type="NCBI Taxonomy" id="863522"/>
    <lineage>
        <taxon>Bacteria</taxon>
        <taxon>Pseudomonadati</taxon>
        <taxon>Acidobacteriota</taxon>
        <taxon>Terriglobia</taxon>
        <taxon>Terriglobales</taxon>
        <taxon>Acidobacteriaceae</taxon>
        <taxon>Bryocella</taxon>
    </lineage>
</organism>
<feature type="transmembrane region" description="Helical" evidence="5">
    <location>
        <begin position="107"/>
        <end position="131"/>
    </location>
</feature>
<dbReference type="EMBL" id="FNVA01000001">
    <property type="protein sequence ID" value="SEF50429.1"/>
    <property type="molecule type" value="Genomic_DNA"/>
</dbReference>
<feature type="compositionally biased region" description="Low complexity" evidence="4">
    <location>
        <begin position="442"/>
        <end position="453"/>
    </location>
</feature>
<dbReference type="InterPro" id="IPR004089">
    <property type="entry name" value="MCPsignal_dom"/>
</dbReference>
<dbReference type="OrthoDB" id="117499at2"/>
<dbReference type="GO" id="GO:0007165">
    <property type="term" value="P:signal transduction"/>
    <property type="evidence" value="ECO:0007669"/>
    <property type="project" value="UniProtKB-KW"/>
</dbReference>